<dbReference type="Gene3D" id="1.10.8.60">
    <property type="match status" value="1"/>
</dbReference>
<evidence type="ECO:0000256" key="7">
    <source>
        <dbReference type="ARBA" id="ARBA00034754"/>
    </source>
</evidence>
<dbReference type="SUPFAM" id="SSF52540">
    <property type="entry name" value="P-loop containing nucleoside triphosphate hydrolases"/>
    <property type="match status" value="1"/>
</dbReference>
<dbReference type="RefSeq" id="WP_066712357.1">
    <property type="nucleotide sequence ID" value="NZ_CP118869.1"/>
</dbReference>
<dbReference type="GO" id="GO:0009360">
    <property type="term" value="C:DNA polymerase III complex"/>
    <property type="evidence" value="ECO:0007669"/>
    <property type="project" value="InterPro"/>
</dbReference>
<gene>
    <name evidence="11" type="ORF">HMPREF1872_00100</name>
</gene>
<dbReference type="InterPro" id="IPR048466">
    <property type="entry name" value="DNA_pol3_delta-like_C"/>
</dbReference>
<comment type="similarity">
    <text evidence="7">Belongs to the DNA polymerase HolA subunit family.</text>
</comment>
<dbReference type="PANTHER" id="PTHR34388:SF1">
    <property type="entry name" value="DNA POLYMERASE III SUBUNIT DELTA"/>
    <property type="match status" value="1"/>
</dbReference>
<dbReference type="PANTHER" id="PTHR34388">
    <property type="entry name" value="DNA POLYMERASE III SUBUNIT DELTA"/>
    <property type="match status" value="1"/>
</dbReference>
<dbReference type="InterPro" id="IPR008921">
    <property type="entry name" value="DNA_pol3_clamp-load_cplx_C"/>
</dbReference>
<accession>A0A133YGW9</accession>
<proteinExistence type="inferred from homology"/>
<comment type="catalytic activity">
    <reaction evidence="8">
        <text>DNA(n) + a 2'-deoxyribonucleoside 5'-triphosphate = DNA(n+1) + diphosphate</text>
        <dbReference type="Rhea" id="RHEA:22508"/>
        <dbReference type="Rhea" id="RHEA-COMP:17339"/>
        <dbReference type="Rhea" id="RHEA-COMP:17340"/>
        <dbReference type="ChEBI" id="CHEBI:33019"/>
        <dbReference type="ChEBI" id="CHEBI:61560"/>
        <dbReference type="ChEBI" id="CHEBI:173112"/>
        <dbReference type="EC" id="2.7.7.7"/>
    </reaction>
</comment>
<dbReference type="InterPro" id="IPR027417">
    <property type="entry name" value="P-loop_NTPase"/>
</dbReference>
<dbReference type="SUPFAM" id="SSF48019">
    <property type="entry name" value="post-AAA+ oligomerization domain-like"/>
    <property type="match status" value="1"/>
</dbReference>
<evidence type="ECO:0000256" key="8">
    <source>
        <dbReference type="ARBA" id="ARBA00049244"/>
    </source>
</evidence>
<dbReference type="InterPro" id="IPR010372">
    <property type="entry name" value="DNA_pol3_delta_N"/>
</dbReference>
<evidence type="ECO:0000256" key="5">
    <source>
        <dbReference type="ARBA" id="ARBA00022705"/>
    </source>
</evidence>
<keyword evidence="5" id="KW-0235">DNA replication</keyword>
<dbReference type="Gene3D" id="1.20.272.10">
    <property type="match status" value="1"/>
</dbReference>
<keyword evidence="4" id="KW-0548">Nucleotidyltransferase</keyword>
<organism evidence="11 12">
    <name type="scientific">Amygdalobacter nucleatus</name>
    <dbReference type="NCBI Taxonomy" id="3029274"/>
    <lineage>
        <taxon>Bacteria</taxon>
        <taxon>Bacillati</taxon>
        <taxon>Bacillota</taxon>
        <taxon>Clostridia</taxon>
        <taxon>Eubacteriales</taxon>
        <taxon>Oscillospiraceae</taxon>
        <taxon>Amygdalobacter</taxon>
    </lineage>
</organism>
<evidence type="ECO:0000259" key="10">
    <source>
        <dbReference type="Pfam" id="PF21694"/>
    </source>
</evidence>
<reference evidence="12" key="1">
    <citation type="submission" date="2016-01" db="EMBL/GenBank/DDBJ databases">
        <authorList>
            <person name="Mitreva M."/>
            <person name="Pepin K.H."/>
            <person name="Mihindukulasuriya K.A."/>
            <person name="Fulton R."/>
            <person name="Fronick C."/>
            <person name="O'Laughlin M."/>
            <person name="Miner T."/>
            <person name="Herter B."/>
            <person name="Rosa B.A."/>
            <person name="Cordes M."/>
            <person name="Tomlinson C."/>
            <person name="Wollam A."/>
            <person name="Palsikar V.B."/>
            <person name="Mardis E.R."/>
            <person name="Wilson R.K."/>
        </authorList>
    </citation>
    <scope>NUCLEOTIDE SEQUENCE [LARGE SCALE GENOMIC DNA]</scope>
    <source>
        <strain evidence="12">KA00274</strain>
    </source>
</reference>
<dbReference type="Proteomes" id="UP000070080">
    <property type="component" value="Unassembled WGS sequence"/>
</dbReference>
<dbReference type="NCBIfam" id="TIGR01128">
    <property type="entry name" value="holA"/>
    <property type="match status" value="1"/>
</dbReference>
<comment type="caution">
    <text evidence="11">The sequence shown here is derived from an EMBL/GenBank/DDBJ whole genome shotgun (WGS) entry which is preliminary data.</text>
</comment>
<sequence length="359" mass="40527">MAYTKKQTTNSFNLYQTAVKAIQAEQFKLLYVLAGEERFLVSAALEKLKVQLGLASDLKSEIDAHVIDIDAKTSNLDWPSITSECQMPPFMAKKRLLLIKQSKLFQQALGVEKQAAWQTFMQALCQSKACVCVFLEDKIDQRLKHCQALSKSQDCAIYNFSYVEQPVLAVWLANELKKLGLKITNSALTSLLERSNCELFVLQNELRKLKLYCQANNLTAIDMNVVDQLLQRDMKADIFDLLDAVSAKNLAKAKAIMSILQANKQVFLVTLLLLGRHMRELLVAKTRPDLLTASPWKVNKLKAQARQFTAQELSDMIRFCADCDTVYKSSYTDELALSDLLLAKLVKTDLDIKFAELAI</sequence>
<evidence type="ECO:0000256" key="6">
    <source>
        <dbReference type="ARBA" id="ARBA00022932"/>
    </source>
</evidence>
<dbReference type="InterPro" id="IPR005790">
    <property type="entry name" value="DNA_polIII_delta"/>
</dbReference>
<evidence type="ECO:0000313" key="12">
    <source>
        <dbReference type="Proteomes" id="UP000070080"/>
    </source>
</evidence>
<protein>
    <recommendedName>
        <fullName evidence="2">DNA polymerase III subunit delta</fullName>
        <ecNumber evidence="1">2.7.7.7</ecNumber>
    </recommendedName>
</protein>
<evidence type="ECO:0000259" key="9">
    <source>
        <dbReference type="Pfam" id="PF06144"/>
    </source>
</evidence>
<dbReference type="Pfam" id="PF21694">
    <property type="entry name" value="DNA_pol3_delta_C"/>
    <property type="match status" value="1"/>
</dbReference>
<evidence type="ECO:0000256" key="2">
    <source>
        <dbReference type="ARBA" id="ARBA00017703"/>
    </source>
</evidence>
<dbReference type="STRING" id="1497955.HMPREF1872_00100"/>
<evidence type="ECO:0000313" key="11">
    <source>
        <dbReference type="EMBL" id="KXB42429.1"/>
    </source>
</evidence>
<dbReference type="OrthoDB" id="9775929at2"/>
<dbReference type="Pfam" id="PF06144">
    <property type="entry name" value="DNA_pol3_delta"/>
    <property type="match status" value="1"/>
</dbReference>
<dbReference type="Gene3D" id="3.40.50.300">
    <property type="entry name" value="P-loop containing nucleotide triphosphate hydrolases"/>
    <property type="match status" value="1"/>
</dbReference>
<dbReference type="GO" id="GO:0006261">
    <property type="term" value="P:DNA-templated DNA replication"/>
    <property type="evidence" value="ECO:0007669"/>
    <property type="project" value="TreeGrafter"/>
</dbReference>
<dbReference type="EC" id="2.7.7.7" evidence="1"/>
<name>A0A133YGW9_9FIRM</name>
<feature type="domain" description="DNA polymerase III delta subunit-like C-terminal" evidence="10">
    <location>
        <begin position="236"/>
        <end position="344"/>
    </location>
</feature>
<dbReference type="GO" id="GO:0003887">
    <property type="term" value="F:DNA-directed DNA polymerase activity"/>
    <property type="evidence" value="ECO:0007669"/>
    <property type="project" value="UniProtKB-KW"/>
</dbReference>
<evidence type="ECO:0000256" key="1">
    <source>
        <dbReference type="ARBA" id="ARBA00012417"/>
    </source>
</evidence>
<keyword evidence="3" id="KW-0808">Transferase</keyword>
<dbReference type="AlphaFoldDB" id="A0A133YGW9"/>
<evidence type="ECO:0000256" key="3">
    <source>
        <dbReference type="ARBA" id="ARBA00022679"/>
    </source>
</evidence>
<dbReference type="EMBL" id="LSCV01000002">
    <property type="protein sequence ID" value="KXB42429.1"/>
    <property type="molecule type" value="Genomic_DNA"/>
</dbReference>
<keyword evidence="12" id="KW-1185">Reference proteome</keyword>
<evidence type="ECO:0000256" key="4">
    <source>
        <dbReference type="ARBA" id="ARBA00022695"/>
    </source>
</evidence>
<dbReference type="GO" id="GO:0003677">
    <property type="term" value="F:DNA binding"/>
    <property type="evidence" value="ECO:0007669"/>
    <property type="project" value="InterPro"/>
</dbReference>
<keyword evidence="6" id="KW-0239">DNA-directed DNA polymerase</keyword>
<feature type="domain" description="DNA polymerase III delta N-terminal" evidence="9">
    <location>
        <begin position="31"/>
        <end position="152"/>
    </location>
</feature>